<feature type="region of interest" description="Disordered" evidence="5">
    <location>
        <begin position="282"/>
        <end position="307"/>
    </location>
</feature>
<evidence type="ECO:0000313" key="6">
    <source>
        <dbReference type="EMBL" id="MFC4425664.1"/>
    </source>
</evidence>
<dbReference type="EMBL" id="JBHSEH010000005">
    <property type="protein sequence ID" value="MFC4425664.1"/>
    <property type="molecule type" value="Genomic_DNA"/>
</dbReference>
<organism evidence="6 7">
    <name type="scientific">Deinococcus navajonensis</name>
    <dbReference type="NCBI Taxonomy" id="309884"/>
    <lineage>
        <taxon>Bacteria</taxon>
        <taxon>Thermotogati</taxon>
        <taxon>Deinococcota</taxon>
        <taxon>Deinococci</taxon>
        <taxon>Deinococcales</taxon>
        <taxon>Deinococcaceae</taxon>
        <taxon>Deinococcus</taxon>
    </lineage>
</organism>
<dbReference type="Pfam" id="PF01152">
    <property type="entry name" value="Bac_globin"/>
    <property type="match status" value="1"/>
</dbReference>
<dbReference type="InterPro" id="IPR012292">
    <property type="entry name" value="Globin/Proto"/>
</dbReference>
<evidence type="ECO:0000256" key="4">
    <source>
        <dbReference type="ARBA" id="ARBA00023004"/>
    </source>
</evidence>
<evidence type="ECO:0000256" key="1">
    <source>
        <dbReference type="ARBA" id="ARBA00022448"/>
    </source>
</evidence>
<keyword evidence="3" id="KW-0479">Metal-binding</keyword>
<evidence type="ECO:0000256" key="2">
    <source>
        <dbReference type="ARBA" id="ARBA00022617"/>
    </source>
</evidence>
<protein>
    <submittedName>
        <fullName evidence="6">Group III truncated hemoglobin</fullName>
    </submittedName>
</protein>
<dbReference type="SUPFAM" id="SSF46458">
    <property type="entry name" value="Globin-like"/>
    <property type="match status" value="1"/>
</dbReference>
<accession>A0ABV8XJB8</accession>
<gene>
    <name evidence="6" type="ORF">ACFOZ9_05520</name>
</gene>
<keyword evidence="1" id="KW-0813">Transport</keyword>
<comment type="caution">
    <text evidence="6">The sequence shown here is derived from an EMBL/GenBank/DDBJ whole genome shotgun (WGS) entry which is preliminary data.</text>
</comment>
<dbReference type="InterPro" id="IPR001486">
    <property type="entry name" value="Hemoglobin_trunc"/>
</dbReference>
<evidence type="ECO:0000256" key="5">
    <source>
        <dbReference type="SAM" id="MobiDB-lite"/>
    </source>
</evidence>
<name>A0ABV8XJB8_9DEIO</name>
<dbReference type="RefSeq" id="WP_380037277.1">
    <property type="nucleotide sequence ID" value="NZ_JBHSEH010000005.1"/>
</dbReference>
<reference evidence="7" key="1">
    <citation type="journal article" date="2019" name="Int. J. Syst. Evol. Microbiol.">
        <title>The Global Catalogue of Microorganisms (GCM) 10K type strain sequencing project: providing services to taxonomists for standard genome sequencing and annotation.</title>
        <authorList>
            <consortium name="The Broad Institute Genomics Platform"/>
            <consortium name="The Broad Institute Genome Sequencing Center for Infectious Disease"/>
            <person name="Wu L."/>
            <person name="Ma J."/>
        </authorList>
    </citation>
    <scope>NUCLEOTIDE SEQUENCE [LARGE SCALE GENOMIC DNA]</scope>
    <source>
        <strain evidence="7">CCUG 56029</strain>
    </source>
</reference>
<keyword evidence="7" id="KW-1185">Reference proteome</keyword>
<evidence type="ECO:0000313" key="7">
    <source>
        <dbReference type="Proteomes" id="UP001595998"/>
    </source>
</evidence>
<dbReference type="CDD" id="cd08916">
    <property type="entry name" value="TrHb3_P"/>
    <property type="match status" value="1"/>
</dbReference>
<sequence length="307" mass="32706">MTNTAEGPAELAGFSQLGLGSVTAATLRLQTHWPVAGLPLATPDTLRRCGGLLLPHDGQPVADVQGRPDRWATLGLVTQAWRQEVPVLAWGTGAALLARALGAAVTPGLHQGEDWAEAPRGASVLAGLPDRPQHWRLGRAVAWSGQSPPAQLTAHFLALLPGQRSRRPGSALESLGGEAALRALLADFYAQARQDEMLGPLFEAHVENWTAHLDQVTAFWTTMLGGGAQWRGNLNAVHAGLGVRRAHLDRWLLLFARSARAHLPPDAADELVQRAATMGTRLGRRPREAPADLENPVQPSPGETTLG</sequence>
<proteinExistence type="predicted"/>
<dbReference type="Proteomes" id="UP001595998">
    <property type="component" value="Unassembled WGS sequence"/>
</dbReference>
<dbReference type="InterPro" id="IPR009050">
    <property type="entry name" value="Globin-like_sf"/>
</dbReference>
<keyword evidence="4" id="KW-0408">Iron</keyword>
<evidence type="ECO:0000256" key="3">
    <source>
        <dbReference type="ARBA" id="ARBA00022723"/>
    </source>
</evidence>
<keyword evidence="2" id="KW-0349">Heme</keyword>
<dbReference type="Gene3D" id="1.10.490.10">
    <property type="entry name" value="Globins"/>
    <property type="match status" value="1"/>
</dbReference>